<organism evidence="2 3">
    <name type="scientific">Candidatus Protochlamydia naegleriophila</name>
    <dbReference type="NCBI Taxonomy" id="389348"/>
    <lineage>
        <taxon>Bacteria</taxon>
        <taxon>Pseudomonadati</taxon>
        <taxon>Chlamydiota</taxon>
        <taxon>Chlamydiia</taxon>
        <taxon>Parachlamydiales</taxon>
        <taxon>Parachlamydiaceae</taxon>
        <taxon>Candidatus Protochlamydia</taxon>
    </lineage>
</organism>
<keyword evidence="1" id="KW-1133">Transmembrane helix</keyword>
<proteinExistence type="predicted"/>
<keyword evidence="3" id="KW-1185">Reference proteome</keyword>
<dbReference type="STRING" id="389348.PNK_0115"/>
<dbReference type="AlphaFoldDB" id="A0A0U5J6R9"/>
<protein>
    <submittedName>
        <fullName evidence="2">Uncharacterized protein</fullName>
    </submittedName>
</protein>
<reference evidence="3" key="1">
    <citation type="submission" date="2015-09" db="EMBL/GenBank/DDBJ databases">
        <authorList>
            <person name="Bertelli C."/>
        </authorList>
    </citation>
    <scope>NUCLEOTIDE SEQUENCE [LARGE SCALE GENOMIC DNA]</scope>
    <source>
        <strain evidence="3">KNic</strain>
    </source>
</reference>
<accession>A0A0U5J6R9</accession>
<evidence type="ECO:0000313" key="2">
    <source>
        <dbReference type="EMBL" id="CUI15753.1"/>
    </source>
</evidence>
<evidence type="ECO:0000313" key="3">
    <source>
        <dbReference type="Proteomes" id="UP000069902"/>
    </source>
</evidence>
<feature type="transmembrane region" description="Helical" evidence="1">
    <location>
        <begin position="200"/>
        <end position="219"/>
    </location>
</feature>
<dbReference type="KEGG" id="pnl:PNK_0115"/>
<evidence type="ECO:0000256" key="1">
    <source>
        <dbReference type="SAM" id="Phobius"/>
    </source>
</evidence>
<dbReference type="InParanoid" id="A0A0U5J6R9"/>
<dbReference type="PATRIC" id="fig|389348.3.peg.135"/>
<keyword evidence="1" id="KW-0812">Transmembrane</keyword>
<keyword evidence="1" id="KW-0472">Membrane</keyword>
<dbReference type="RefSeq" id="WP_059059624.1">
    <property type="nucleotide sequence ID" value="NZ_LN879502.1"/>
</dbReference>
<gene>
    <name evidence="2" type="ORF">PNK_0115</name>
</gene>
<sequence>MRIFLGLLLIPSLLMADLTWKGEEGSVAMEISIHPDKLVLDDVIYVEASFRYPKNYALDVNTLTSQLAGFVNPLQPRLAIIQSHSSPIEDNESHRQQSLSLMIAPLEKGSLSLSFLNVLFKPLDGSQPIELFTPVFQVEILPPSIINRQVLPIGPLLPLEPQFPLSLSETNRQALYQDAGQLEELAKHNEYILSMHSFPWIKTLILICLALGWWGLILLRRTYQLKAQEEASHQAPRITALQALKGLNDQQLPQQGLFKPFYTQLSELVLTFLEEYFSMPFKPFTTQELRERLLVSHLPSKQAEELLALLKRADEVKFTDQARAISEWKADEELVAAIIRSPLELDHKPPSASS</sequence>
<dbReference type="EMBL" id="LN879502">
    <property type="protein sequence ID" value="CUI15753.1"/>
    <property type="molecule type" value="Genomic_DNA"/>
</dbReference>
<name>A0A0U5J6R9_9BACT</name>
<dbReference type="Proteomes" id="UP000069902">
    <property type="component" value="Chromosome cPNK"/>
</dbReference>